<evidence type="ECO:0000256" key="4">
    <source>
        <dbReference type="ARBA" id="ARBA00023242"/>
    </source>
</evidence>
<dbReference type="OrthoDB" id="3014581at2759"/>
<evidence type="ECO:0000256" key="2">
    <source>
        <dbReference type="ARBA" id="ARBA00023125"/>
    </source>
</evidence>
<gene>
    <name evidence="6" type="primary">thi1</name>
    <name evidence="6" type="ORF">CGGC5_v001700</name>
</gene>
<dbReference type="RefSeq" id="XP_031878186.2">
    <property type="nucleotide sequence ID" value="XM_032025190.2"/>
</dbReference>
<dbReference type="GO" id="GO:0000981">
    <property type="term" value="F:DNA-binding transcription factor activity, RNA polymerase II-specific"/>
    <property type="evidence" value="ECO:0007669"/>
    <property type="project" value="InterPro"/>
</dbReference>
<dbReference type="PANTHER" id="PTHR47424">
    <property type="entry name" value="REGULATORY PROTEIN GAL4"/>
    <property type="match status" value="1"/>
</dbReference>
<dbReference type="SUPFAM" id="SSF57701">
    <property type="entry name" value="Zn2/Cys6 DNA-binding domain"/>
    <property type="match status" value="1"/>
</dbReference>
<dbReference type="InterPro" id="IPR001138">
    <property type="entry name" value="Zn2Cys6_DnaBD"/>
</dbReference>
<evidence type="ECO:0000259" key="5">
    <source>
        <dbReference type="PROSITE" id="PS50048"/>
    </source>
</evidence>
<evidence type="ECO:0000313" key="7">
    <source>
        <dbReference type="Proteomes" id="UP000011096"/>
    </source>
</evidence>
<reference evidence="6 7" key="1">
    <citation type="submission" date="2012-08" db="EMBL/GenBank/DDBJ databases">
        <authorList>
            <person name="Gan P.H.P."/>
            <person name="Ikeda K."/>
            <person name="Irieda H."/>
            <person name="Narusaka M."/>
            <person name="O'Connell R.J."/>
            <person name="Narusaka Y."/>
            <person name="Takano Y."/>
            <person name="Kubo Y."/>
            <person name="Shirasu K."/>
        </authorList>
    </citation>
    <scope>NUCLEOTIDE SEQUENCE [LARGE SCALE GENOMIC DNA]</scope>
    <source>
        <strain evidence="6 7">Nara gc5</strain>
    </source>
</reference>
<evidence type="ECO:0000256" key="1">
    <source>
        <dbReference type="ARBA" id="ARBA00023015"/>
    </source>
</evidence>
<protein>
    <submittedName>
        <fullName evidence="6">Thiamine repressible genes regulatory protein thi1</fullName>
    </submittedName>
</protein>
<evidence type="ECO:0000256" key="3">
    <source>
        <dbReference type="ARBA" id="ARBA00023163"/>
    </source>
</evidence>
<keyword evidence="4" id="KW-0539">Nucleus</keyword>
<dbReference type="InterPro" id="IPR036864">
    <property type="entry name" value="Zn2-C6_fun-type_DNA-bd_sf"/>
</dbReference>
<keyword evidence="7" id="KW-1185">Reference proteome</keyword>
<name>A0A7J6JRE2_COLFN</name>
<evidence type="ECO:0000313" key="6">
    <source>
        <dbReference type="EMBL" id="KAF4493105.1"/>
    </source>
</evidence>
<reference evidence="6 7" key="2">
    <citation type="submission" date="2020-04" db="EMBL/GenBank/DDBJ databases">
        <title>Genome sequencing and assembly of multiple isolates from the Colletotrichum gloeosporioides species complex.</title>
        <authorList>
            <person name="Gan P."/>
            <person name="Shirasu K."/>
        </authorList>
    </citation>
    <scope>NUCLEOTIDE SEQUENCE [LARGE SCALE GENOMIC DNA]</scope>
    <source>
        <strain evidence="6 7">Nara gc5</strain>
    </source>
</reference>
<dbReference type="GO" id="GO:0008270">
    <property type="term" value="F:zinc ion binding"/>
    <property type="evidence" value="ECO:0007669"/>
    <property type="project" value="InterPro"/>
</dbReference>
<dbReference type="InterPro" id="IPR051127">
    <property type="entry name" value="Fungal_SecMet_Regulators"/>
</dbReference>
<dbReference type="CDD" id="cd00067">
    <property type="entry name" value="GAL4"/>
    <property type="match status" value="1"/>
</dbReference>
<dbReference type="SMART" id="SM00066">
    <property type="entry name" value="GAL4"/>
    <property type="match status" value="1"/>
</dbReference>
<dbReference type="Pfam" id="PF00172">
    <property type="entry name" value="Zn_clus"/>
    <property type="match status" value="1"/>
</dbReference>
<dbReference type="GO" id="GO:0003677">
    <property type="term" value="F:DNA binding"/>
    <property type="evidence" value="ECO:0007669"/>
    <property type="project" value="UniProtKB-KW"/>
</dbReference>
<dbReference type="Gene3D" id="4.10.240.10">
    <property type="entry name" value="Zn(2)-C6 fungal-type DNA-binding domain"/>
    <property type="match status" value="1"/>
</dbReference>
<sequence>MDQVKVERAEVEPRPAAFRSCDWCRSRKIRCDKGSPCTSCKVSKVSCERKLQLKHRTQAQRVLISPEYRAKIDRIDERLDKITQILMDLKQQTKIPIKQEMLSPGPRPHPLLAPKTADVASSHIGLPSAHQEALSTQSDQKRAHRPNNALFIKCVRHDLILVQAKLQRKIQCFLE</sequence>
<keyword evidence="1" id="KW-0805">Transcription regulation</keyword>
<dbReference type="PANTHER" id="PTHR47424:SF3">
    <property type="entry name" value="REGULATORY PROTEIN GAL4"/>
    <property type="match status" value="1"/>
</dbReference>
<keyword evidence="2" id="KW-0238">DNA-binding</keyword>
<proteinExistence type="predicted"/>
<dbReference type="PROSITE" id="PS00463">
    <property type="entry name" value="ZN2_CY6_FUNGAL_1"/>
    <property type="match status" value="1"/>
</dbReference>
<dbReference type="AlphaFoldDB" id="A0A7J6JRE2"/>
<dbReference type="EMBL" id="ANPB02000001">
    <property type="protein sequence ID" value="KAF4493105.1"/>
    <property type="molecule type" value="Genomic_DNA"/>
</dbReference>
<comment type="caution">
    <text evidence="6">The sequence shown here is derived from an EMBL/GenBank/DDBJ whole genome shotgun (WGS) entry which is preliminary data.</text>
</comment>
<dbReference type="PROSITE" id="PS50048">
    <property type="entry name" value="ZN2_CY6_FUNGAL_2"/>
    <property type="match status" value="1"/>
</dbReference>
<organism evidence="6 7">
    <name type="scientific">Colletotrichum fructicola (strain Nara gc5)</name>
    <name type="common">Anthracnose fungus</name>
    <name type="synonym">Colletotrichum gloeosporioides (strain Nara gc5)</name>
    <dbReference type="NCBI Taxonomy" id="1213859"/>
    <lineage>
        <taxon>Eukaryota</taxon>
        <taxon>Fungi</taxon>
        <taxon>Dikarya</taxon>
        <taxon>Ascomycota</taxon>
        <taxon>Pezizomycotina</taxon>
        <taxon>Sordariomycetes</taxon>
        <taxon>Hypocreomycetidae</taxon>
        <taxon>Glomerellales</taxon>
        <taxon>Glomerellaceae</taxon>
        <taxon>Colletotrichum</taxon>
        <taxon>Colletotrichum gloeosporioides species complex</taxon>
    </lineage>
</organism>
<keyword evidence="3" id="KW-0804">Transcription</keyword>
<dbReference type="Proteomes" id="UP000011096">
    <property type="component" value="Unassembled WGS sequence"/>
</dbReference>
<dbReference type="InParanoid" id="A0A7J6JRE2"/>
<dbReference type="GeneID" id="43609352"/>
<feature type="domain" description="Zn(2)-C6 fungal-type" evidence="5">
    <location>
        <begin position="20"/>
        <end position="47"/>
    </location>
</feature>
<accession>A0A7J6JRE2</accession>